<proteinExistence type="predicted"/>
<evidence type="ECO:0000313" key="2">
    <source>
        <dbReference type="Proteomes" id="UP000326340"/>
    </source>
</evidence>
<dbReference type="AlphaFoldDB" id="A0A5Q4BEG2"/>
<evidence type="ECO:0000313" key="1">
    <source>
        <dbReference type="EMBL" id="TQN65308.1"/>
    </source>
</evidence>
<keyword evidence="2" id="KW-1185">Reference proteome</keyword>
<dbReference type="Proteomes" id="UP000326340">
    <property type="component" value="Unassembled WGS sequence"/>
</dbReference>
<organism evidence="1 2">
    <name type="scientific">Colletotrichum shisoi</name>
    <dbReference type="NCBI Taxonomy" id="2078593"/>
    <lineage>
        <taxon>Eukaryota</taxon>
        <taxon>Fungi</taxon>
        <taxon>Dikarya</taxon>
        <taxon>Ascomycota</taxon>
        <taxon>Pezizomycotina</taxon>
        <taxon>Sordariomycetes</taxon>
        <taxon>Hypocreomycetidae</taxon>
        <taxon>Glomerellales</taxon>
        <taxon>Glomerellaceae</taxon>
        <taxon>Colletotrichum</taxon>
        <taxon>Colletotrichum destructivum species complex</taxon>
    </lineage>
</organism>
<dbReference type="Pfam" id="PF19287">
    <property type="entry name" value="DUF5910"/>
    <property type="match status" value="1"/>
</dbReference>
<evidence type="ECO:0008006" key="3">
    <source>
        <dbReference type="Google" id="ProtNLM"/>
    </source>
</evidence>
<sequence>MIIGYRTAIEEEALQINEKNKPFRNPAFDNRPGCGMIGNGIYLTSDPAWWHGSAFKVNWYCVFEADEDLLKKASKIWIPQSYESKRFCRSSKSKDLWGGGEKTVAKYIRKSNLNPAETLRFSYLQSV</sequence>
<name>A0A5Q4BEG2_9PEZI</name>
<reference evidence="1 2" key="1">
    <citation type="journal article" date="2019" name="Sci. Rep.">
        <title>Colletotrichum shisoi sp. nov., an anthracnose pathogen of Perilla frutescens in Japan: molecular phylogenetic, morphological and genomic evidence.</title>
        <authorList>
            <person name="Gan P."/>
            <person name="Tsushima A."/>
            <person name="Hiroyama R."/>
            <person name="Narusaka M."/>
            <person name="Takano Y."/>
            <person name="Narusaka Y."/>
            <person name="Kawaradani M."/>
            <person name="Damm U."/>
            <person name="Shirasu K."/>
        </authorList>
    </citation>
    <scope>NUCLEOTIDE SEQUENCE [LARGE SCALE GENOMIC DNA]</scope>
    <source>
        <strain evidence="1 2">PG-2018a</strain>
    </source>
</reference>
<accession>A0A5Q4BEG2</accession>
<protein>
    <recommendedName>
        <fullName evidence="3">PARP catalytic domain-containing protein</fullName>
    </recommendedName>
</protein>
<dbReference type="InterPro" id="IPR045564">
    <property type="entry name" value="DUF5910"/>
</dbReference>
<gene>
    <name evidence="1" type="ORF">CSHISOI_09860</name>
</gene>
<dbReference type="OrthoDB" id="4540223at2759"/>
<dbReference type="EMBL" id="PUHP01001700">
    <property type="protein sequence ID" value="TQN65308.1"/>
    <property type="molecule type" value="Genomic_DNA"/>
</dbReference>
<comment type="caution">
    <text evidence="1">The sequence shown here is derived from an EMBL/GenBank/DDBJ whole genome shotgun (WGS) entry which is preliminary data.</text>
</comment>